<dbReference type="InterPro" id="IPR014942">
    <property type="entry name" value="AbiEii"/>
</dbReference>
<keyword evidence="2" id="KW-0808">Transferase</keyword>
<gene>
    <name evidence="2" type="ORF">H8E23_15945</name>
</gene>
<protein>
    <submittedName>
        <fullName evidence="2">Nucleotidyl transferase AbiEii/AbiGii toxin family protein</fullName>
    </submittedName>
</protein>
<evidence type="ECO:0000259" key="1">
    <source>
        <dbReference type="Pfam" id="PF13280"/>
    </source>
</evidence>
<dbReference type="GO" id="GO:0016740">
    <property type="term" value="F:transferase activity"/>
    <property type="evidence" value="ECO:0007669"/>
    <property type="project" value="UniProtKB-KW"/>
</dbReference>
<name>A0A8J6NY07_9BACT</name>
<dbReference type="PROSITE" id="PS52050">
    <property type="entry name" value="WYL"/>
    <property type="match status" value="1"/>
</dbReference>
<proteinExistence type="predicted"/>
<dbReference type="Pfam" id="PF08843">
    <property type="entry name" value="AbiEii"/>
    <property type="match status" value="1"/>
</dbReference>
<accession>A0A8J6NY07</accession>
<evidence type="ECO:0000313" key="2">
    <source>
        <dbReference type="EMBL" id="MBC8362878.1"/>
    </source>
</evidence>
<reference evidence="2 3" key="1">
    <citation type="submission" date="2020-08" db="EMBL/GenBank/DDBJ databases">
        <title>Bridging the membrane lipid divide: bacteria of the FCB group superphylum have the potential to synthesize archaeal ether lipids.</title>
        <authorList>
            <person name="Villanueva L."/>
            <person name="Von Meijenfeldt F.A.B."/>
            <person name="Westbye A.B."/>
            <person name="Yadav S."/>
            <person name="Hopmans E.C."/>
            <person name="Dutilh B.E."/>
            <person name="Sinninghe Damste J.S."/>
        </authorList>
    </citation>
    <scope>NUCLEOTIDE SEQUENCE [LARGE SCALE GENOMIC DNA]</scope>
    <source>
        <strain evidence="2">NIOZ-UU30</strain>
    </source>
</reference>
<dbReference type="EMBL" id="JACNJH010000229">
    <property type="protein sequence ID" value="MBC8362878.1"/>
    <property type="molecule type" value="Genomic_DNA"/>
</dbReference>
<comment type="caution">
    <text evidence="2">The sequence shown here is derived from an EMBL/GenBank/DDBJ whole genome shotgun (WGS) entry which is preliminary data.</text>
</comment>
<dbReference type="AlphaFoldDB" id="A0A8J6NY07"/>
<dbReference type="Gene3D" id="3.10.450.620">
    <property type="entry name" value="JHP933, nucleotidyltransferase-like core domain"/>
    <property type="match status" value="1"/>
</dbReference>
<feature type="domain" description="WYL" evidence="1">
    <location>
        <begin position="315"/>
        <end position="377"/>
    </location>
</feature>
<evidence type="ECO:0000313" key="3">
    <source>
        <dbReference type="Proteomes" id="UP000603434"/>
    </source>
</evidence>
<dbReference type="Proteomes" id="UP000603434">
    <property type="component" value="Unassembled WGS sequence"/>
</dbReference>
<sequence length="471" mass="54654">MIDKSEIMEFSREFGLRANVIEKDYVLGWVLAGIFNHPVIGSSWLFKGGTCLKKCFFETYRFSEDLDFTLFESNHMDQDFLVSCFKEIAQWVYDESGVEIPQDLIRFDVYRNKRGFMSAEGKIGYRGPMQPGGDLPRIKLDLTTDEILVLDPVIREVHHPYSDLPGDGIRIKSYCFEEVFAEKIRALAERERPRDLYDVVHLYRHDELDPDQSLILSTLEKKCAFKQIPVPTMDTFRNRPERDELESEWENMLAHQLPALPPFNQFWQALPEVIEWLHGLVAKTVKVAIPIGRQAIDATWRPPAMAQAWHVATPLERIRFAAANRLCVNLHYQNKYRLVEPYSLRRTQEGNILLYALRHETNKWRAYRVDRIQGAEITQTPFVPKHAVELTPASISIPVLTRRSGGYDVFKSAIPRSSFKRQSLGPKYVIECPYCGKKFSRKKMNTRLNPHKDKYGYPCSGRNGYLVDTKI</sequence>
<organism evidence="2 3">
    <name type="scientific">Candidatus Desulfatibia profunda</name>
    <dbReference type="NCBI Taxonomy" id="2841695"/>
    <lineage>
        <taxon>Bacteria</taxon>
        <taxon>Pseudomonadati</taxon>
        <taxon>Thermodesulfobacteriota</taxon>
        <taxon>Desulfobacteria</taxon>
        <taxon>Desulfobacterales</taxon>
        <taxon>Desulfobacterales incertae sedis</taxon>
        <taxon>Candidatus Desulfatibia</taxon>
    </lineage>
</organism>
<dbReference type="Pfam" id="PF13280">
    <property type="entry name" value="WYL"/>
    <property type="match status" value="1"/>
</dbReference>
<dbReference type="InterPro" id="IPR026881">
    <property type="entry name" value="WYL_dom"/>
</dbReference>